<keyword evidence="2" id="KW-1133">Transmembrane helix</keyword>
<dbReference type="EMBL" id="BFAA01014129">
    <property type="protein sequence ID" value="GCB77213.1"/>
    <property type="molecule type" value="Genomic_DNA"/>
</dbReference>
<dbReference type="Pfam" id="PF01108">
    <property type="entry name" value="Tissue_fac"/>
    <property type="match status" value="1"/>
</dbReference>
<dbReference type="GO" id="GO:0005886">
    <property type="term" value="C:plasma membrane"/>
    <property type="evidence" value="ECO:0007669"/>
    <property type="project" value="TreeGrafter"/>
</dbReference>
<dbReference type="PANTHER" id="PTHR20859:SF5">
    <property type="entry name" value="INTERFERON GAMMA RECEPTOR 1"/>
    <property type="match status" value="1"/>
</dbReference>
<dbReference type="SUPFAM" id="SSF49265">
    <property type="entry name" value="Fibronectin type III"/>
    <property type="match status" value="2"/>
</dbReference>
<evidence type="ECO:0000256" key="1">
    <source>
        <dbReference type="SAM" id="MobiDB-lite"/>
    </source>
</evidence>
<feature type="domain" description="Fibronectin type-III" evidence="3">
    <location>
        <begin position="22"/>
        <end position="116"/>
    </location>
</feature>
<dbReference type="Pfam" id="PF09294">
    <property type="entry name" value="Interfer-bind"/>
    <property type="match status" value="1"/>
</dbReference>
<evidence type="ECO:0000259" key="4">
    <source>
        <dbReference type="Pfam" id="PF09294"/>
    </source>
</evidence>
<proteinExistence type="predicted"/>
<evidence type="ECO:0000313" key="6">
    <source>
        <dbReference type="Proteomes" id="UP000288216"/>
    </source>
</evidence>
<feature type="transmembrane region" description="Helical" evidence="2">
    <location>
        <begin position="241"/>
        <end position="264"/>
    </location>
</feature>
<gene>
    <name evidence="5" type="ORF">scyTo_0019253</name>
</gene>
<keyword evidence="2" id="KW-0472">Membrane</keyword>
<accession>A0A401PVX5</accession>
<dbReference type="InterPro" id="IPR050650">
    <property type="entry name" value="Type-II_Cytokine-TF_Rcpt"/>
</dbReference>
<dbReference type="AlphaFoldDB" id="A0A401PVX5"/>
<dbReference type="STRING" id="75743.A0A401PVX5"/>
<name>A0A401PVX5_SCYTO</name>
<dbReference type="OrthoDB" id="9946382at2759"/>
<evidence type="ECO:0000256" key="2">
    <source>
        <dbReference type="SAM" id="Phobius"/>
    </source>
</evidence>
<evidence type="ECO:0008006" key="7">
    <source>
        <dbReference type="Google" id="ProtNLM"/>
    </source>
</evidence>
<feature type="region of interest" description="Disordered" evidence="1">
    <location>
        <begin position="1"/>
        <end position="25"/>
    </location>
</feature>
<evidence type="ECO:0000259" key="3">
    <source>
        <dbReference type="Pfam" id="PF01108"/>
    </source>
</evidence>
<dbReference type="InterPro" id="IPR015373">
    <property type="entry name" value="Interferon/interleukin_rcp_dom"/>
</dbReference>
<dbReference type="InterPro" id="IPR036116">
    <property type="entry name" value="FN3_sf"/>
</dbReference>
<dbReference type="GO" id="GO:0004896">
    <property type="term" value="F:cytokine receptor activity"/>
    <property type="evidence" value="ECO:0007669"/>
    <property type="project" value="TreeGrafter"/>
</dbReference>
<reference evidence="5 6" key="1">
    <citation type="journal article" date="2018" name="Nat. Ecol. Evol.">
        <title>Shark genomes provide insights into elasmobranch evolution and the origin of vertebrates.</title>
        <authorList>
            <person name="Hara Y"/>
            <person name="Yamaguchi K"/>
            <person name="Onimaru K"/>
            <person name="Kadota M"/>
            <person name="Koyanagi M"/>
            <person name="Keeley SD"/>
            <person name="Tatsumi K"/>
            <person name="Tanaka K"/>
            <person name="Motone F"/>
            <person name="Kageyama Y"/>
            <person name="Nozu R"/>
            <person name="Adachi N"/>
            <person name="Nishimura O"/>
            <person name="Nakagawa R"/>
            <person name="Tanegashima C"/>
            <person name="Kiyatake I"/>
            <person name="Matsumoto R"/>
            <person name="Murakumo K"/>
            <person name="Nishida K"/>
            <person name="Terakita A"/>
            <person name="Kuratani S"/>
            <person name="Sato K"/>
            <person name="Hyodo S Kuraku.S."/>
        </authorList>
    </citation>
    <scope>NUCLEOTIDE SEQUENCE [LARGE SCALE GENOMIC DNA]</scope>
</reference>
<evidence type="ECO:0000313" key="5">
    <source>
        <dbReference type="EMBL" id="GCB77213.1"/>
    </source>
</evidence>
<dbReference type="Proteomes" id="UP000288216">
    <property type="component" value="Unassembled WGS sequence"/>
</dbReference>
<keyword evidence="6" id="KW-1185">Reference proteome</keyword>
<protein>
    <recommendedName>
        <fullName evidence="7">Fibronectin type-III domain-containing protein</fullName>
    </recommendedName>
</protein>
<organism evidence="5 6">
    <name type="scientific">Scyliorhinus torazame</name>
    <name type="common">Cloudy catshark</name>
    <name type="synonym">Catulus torazame</name>
    <dbReference type="NCBI Taxonomy" id="75743"/>
    <lineage>
        <taxon>Eukaryota</taxon>
        <taxon>Metazoa</taxon>
        <taxon>Chordata</taxon>
        <taxon>Craniata</taxon>
        <taxon>Vertebrata</taxon>
        <taxon>Chondrichthyes</taxon>
        <taxon>Elasmobranchii</taxon>
        <taxon>Galeomorphii</taxon>
        <taxon>Galeoidea</taxon>
        <taxon>Carcharhiniformes</taxon>
        <taxon>Scyliorhinidae</taxon>
        <taxon>Scyliorhinus</taxon>
    </lineage>
</organism>
<dbReference type="PANTHER" id="PTHR20859">
    <property type="entry name" value="INTERFERON/INTERLEUKIN RECEPTOR"/>
    <property type="match status" value="1"/>
</dbReference>
<keyword evidence="2" id="KW-0812">Transmembrane</keyword>
<dbReference type="InterPro" id="IPR013783">
    <property type="entry name" value="Ig-like_fold"/>
</dbReference>
<feature type="domain" description="Interferon/interleukin receptor" evidence="4">
    <location>
        <begin position="131"/>
        <end position="232"/>
    </location>
</feature>
<dbReference type="InterPro" id="IPR003961">
    <property type="entry name" value="FN3_dom"/>
</dbReference>
<dbReference type="OMA" id="PCSNIAL"/>
<comment type="caution">
    <text evidence="5">The sequence shown here is derived from an EMBL/GenBank/DDBJ whole genome shotgun (WGS) entry which is preliminary data.</text>
</comment>
<dbReference type="Gene3D" id="2.60.40.10">
    <property type="entry name" value="Immunoglobulins"/>
    <property type="match status" value="2"/>
</dbReference>
<sequence length="351" mass="40064">MMDTAMSPEDDSAKEEGEPCQPSIDASYQLPRPVNVSLVSHNFKTVLTWAYVNETPEKANFTVHFTDYLTGQWQLYPPCSNIALHHCDVTKAFSVNLTASNSYYTKIKAITQLHQSQFTFTKRFSFKQNATIGAPTVEVKIRGQQIFLRCIYPIVQNLTTETGQKVGRDFRCNICVWQKGHNESRKKSCPNKKSKLKLNITQSRVTLCVSAQVNSKQWEMKAEWSTQKCFQVQSLNLQETLIILLVVIAFFLGLVTASIIWKLLKKELVLPKSLMLIVKTINPYADMKIEEDAVSIVIKYEEVIPVECDHFFEEAAKPITDPEVTESLTVDLKYAGKDWTYDRPQTLFNVN</sequence>